<dbReference type="EMBL" id="JBHSDK010000061">
    <property type="protein sequence ID" value="MFC4338059.1"/>
    <property type="molecule type" value="Genomic_DNA"/>
</dbReference>
<dbReference type="PANTHER" id="PTHR46470:SF4">
    <property type="entry name" value="5-AMINO-6-(5-PHOSPHO-D-RIBITYLAMINO)URACIL PHOSPHATASE YIGB"/>
    <property type="match status" value="1"/>
</dbReference>
<dbReference type="Gene3D" id="3.40.50.1000">
    <property type="entry name" value="HAD superfamily/HAD-like"/>
    <property type="match status" value="1"/>
</dbReference>
<organism evidence="4 5">
    <name type="scientific">Salininema proteolyticum</name>
    <dbReference type="NCBI Taxonomy" id="1607685"/>
    <lineage>
        <taxon>Bacteria</taxon>
        <taxon>Bacillati</taxon>
        <taxon>Actinomycetota</taxon>
        <taxon>Actinomycetes</taxon>
        <taxon>Glycomycetales</taxon>
        <taxon>Glycomycetaceae</taxon>
        <taxon>Salininema</taxon>
    </lineage>
</organism>
<dbReference type="PRINTS" id="PR00413">
    <property type="entry name" value="HADHALOGNASE"/>
</dbReference>
<dbReference type="SUPFAM" id="SSF56784">
    <property type="entry name" value="HAD-like"/>
    <property type="match status" value="1"/>
</dbReference>
<evidence type="ECO:0000256" key="1">
    <source>
        <dbReference type="ARBA" id="ARBA00001946"/>
    </source>
</evidence>
<evidence type="ECO:0000256" key="3">
    <source>
        <dbReference type="ARBA" id="ARBA00022842"/>
    </source>
</evidence>
<dbReference type="InterPro" id="IPR023214">
    <property type="entry name" value="HAD_sf"/>
</dbReference>
<dbReference type="GO" id="GO:0016787">
    <property type="term" value="F:hydrolase activity"/>
    <property type="evidence" value="ECO:0007669"/>
    <property type="project" value="UniProtKB-KW"/>
</dbReference>
<sequence>MPHRSRFKALSFDGDRTLWDFESSMVKAMTIAVETLREKGLDRDGEPVTVAWMASVRDEVAARESGSNVPMDSIRLAAFKESVRRCGSEDMELAEKVCRRYFADRRRVLEPFPDARPALERWRGRFSLALVTNGNTLPSTLGMEEYFTTVVMAAEENVYKPDPAIYRLAAERLGTDPEKTVHIGDNLVEDVAAAQAAGMRAVWLNRDGATADADVRPDAEISSLDGIAEALDAIAA</sequence>
<gene>
    <name evidence="4" type="ORF">ACFPET_22970</name>
</gene>
<dbReference type="RefSeq" id="WP_380625710.1">
    <property type="nucleotide sequence ID" value="NZ_JBHSDK010000061.1"/>
</dbReference>
<protein>
    <submittedName>
        <fullName evidence="4">HAD family hydrolase</fullName>
        <ecNumber evidence="4">3.1.3.-</ecNumber>
    </submittedName>
</protein>
<dbReference type="SFLD" id="SFLDS00003">
    <property type="entry name" value="Haloacid_Dehalogenase"/>
    <property type="match status" value="1"/>
</dbReference>
<dbReference type="Pfam" id="PF00702">
    <property type="entry name" value="Hydrolase"/>
    <property type="match status" value="1"/>
</dbReference>
<comment type="cofactor">
    <cofactor evidence="1">
        <name>Mg(2+)</name>
        <dbReference type="ChEBI" id="CHEBI:18420"/>
    </cofactor>
</comment>
<name>A0ABV8U5F6_9ACTN</name>
<dbReference type="InterPro" id="IPR036412">
    <property type="entry name" value="HAD-like_sf"/>
</dbReference>
<dbReference type="Proteomes" id="UP001595823">
    <property type="component" value="Unassembled WGS sequence"/>
</dbReference>
<evidence type="ECO:0000256" key="2">
    <source>
        <dbReference type="ARBA" id="ARBA00022801"/>
    </source>
</evidence>
<comment type="caution">
    <text evidence="4">The sequence shown here is derived from an EMBL/GenBank/DDBJ whole genome shotgun (WGS) entry which is preliminary data.</text>
</comment>
<proteinExistence type="predicted"/>
<dbReference type="InterPro" id="IPR006439">
    <property type="entry name" value="HAD-SF_hydro_IA"/>
</dbReference>
<dbReference type="PANTHER" id="PTHR46470">
    <property type="entry name" value="N-ACYLNEURAMINATE-9-PHOSPHATASE"/>
    <property type="match status" value="1"/>
</dbReference>
<reference evidence="5" key="1">
    <citation type="journal article" date="2019" name="Int. J. Syst. Evol. Microbiol.">
        <title>The Global Catalogue of Microorganisms (GCM) 10K type strain sequencing project: providing services to taxonomists for standard genome sequencing and annotation.</title>
        <authorList>
            <consortium name="The Broad Institute Genomics Platform"/>
            <consortium name="The Broad Institute Genome Sequencing Center for Infectious Disease"/>
            <person name="Wu L."/>
            <person name="Ma J."/>
        </authorList>
    </citation>
    <scope>NUCLEOTIDE SEQUENCE [LARGE SCALE GENOMIC DNA]</scope>
    <source>
        <strain evidence="5">IBRC-M 10908</strain>
    </source>
</reference>
<dbReference type="InterPro" id="IPR051400">
    <property type="entry name" value="HAD-like_hydrolase"/>
</dbReference>
<dbReference type="EC" id="3.1.3.-" evidence="4"/>
<evidence type="ECO:0000313" key="4">
    <source>
        <dbReference type="EMBL" id="MFC4338059.1"/>
    </source>
</evidence>
<dbReference type="NCBIfam" id="TIGR01509">
    <property type="entry name" value="HAD-SF-IA-v3"/>
    <property type="match status" value="1"/>
</dbReference>
<keyword evidence="3" id="KW-0460">Magnesium</keyword>
<dbReference type="NCBIfam" id="TIGR01549">
    <property type="entry name" value="HAD-SF-IA-v1"/>
    <property type="match status" value="1"/>
</dbReference>
<dbReference type="SFLD" id="SFLDG01129">
    <property type="entry name" value="C1.5:_HAD__Beta-PGM__Phosphata"/>
    <property type="match status" value="1"/>
</dbReference>
<keyword evidence="2 4" id="KW-0378">Hydrolase</keyword>
<keyword evidence="5" id="KW-1185">Reference proteome</keyword>
<evidence type="ECO:0000313" key="5">
    <source>
        <dbReference type="Proteomes" id="UP001595823"/>
    </source>
</evidence>
<accession>A0ABV8U5F6</accession>
<dbReference type="Gene3D" id="1.20.120.1600">
    <property type="match status" value="1"/>
</dbReference>